<dbReference type="Pfam" id="PF13560">
    <property type="entry name" value="HTH_31"/>
    <property type="match status" value="1"/>
</dbReference>
<dbReference type="SUPFAM" id="SSF47413">
    <property type="entry name" value="lambda repressor-like DNA-binding domains"/>
    <property type="match status" value="1"/>
</dbReference>
<evidence type="ECO:0000259" key="2">
    <source>
        <dbReference type="PROSITE" id="PS50943"/>
    </source>
</evidence>
<accession>A0ABW6X0H9</accession>
<dbReference type="PROSITE" id="PS50943">
    <property type="entry name" value="HTH_CROC1"/>
    <property type="match status" value="1"/>
</dbReference>
<dbReference type="RefSeq" id="WP_387899318.1">
    <property type="nucleotide sequence ID" value="NZ_JBIBEG010000001.1"/>
</dbReference>
<gene>
    <name evidence="3" type="ORF">ACFY8O_06265</name>
</gene>
<protein>
    <submittedName>
        <fullName evidence="3">Helix-turn-helix domain-containing protein</fullName>
    </submittedName>
</protein>
<organism evidence="3 4">
    <name type="scientific">Streptomyces argenteolus</name>
    <dbReference type="NCBI Taxonomy" id="67274"/>
    <lineage>
        <taxon>Bacteria</taxon>
        <taxon>Bacillati</taxon>
        <taxon>Actinomycetota</taxon>
        <taxon>Actinomycetes</taxon>
        <taxon>Kitasatosporales</taxon>
        <taxon>Streptomycetaceae</taxon>
        <taxon>Streptomyces</taxon>
    </lineage>
</organism>
<dbReference type="CDD" id="cd00093">
    <property type="entry name" value="HTH_XRE"/>
    <property type="match status" value="1"/>
</dbReference>
<dbReference type="InterPro" id="IPR010982">
    <property type="entry name" value="Lambda_DNA-bd_dom_sf"/>
</dbReference>
<feature type="compositionally biased region" description="Basic and acidic residues" evidence="1">
    <location>
        <begin position="86"/>
        <end position="101"/>
    </location>
</feature>
<dbReference type="InterPro" id="IPR001387">
    <property type="entry name" value="Cro/C1-type_HTH"/>
</dbReference>
<dbReference type="Gene3D" id="1.10.260.40">
    <property type="entry name" value="lambda repressor-like DNA-binding domains"/>
    <property type="match status" value="1"/>
</dbReference>
<dbReference type="Proteomes" id="UP001602322">
    <property type="component" value="Unassembled WGS sequence"/>
</dbReference>
<comment type="caution">
    <text evidence="3">The sequence shown here is derived from an EMBL/GenBank/DDBJ whole genome shotgun (WGS) entry which is preliminary data.</text>
</comment>
<evidence type="ECO:0000313" key="3">
    <source>
        <dbReference type="EMBL" id="MFF5895521.1"/>
    </source>
</evidence>
<evidence type="ECO:0000313" key="4">
    <source>
        <dbReference type="Proteomes" id="UP001602322"/>
    </source>
</evidence>
<dbReference type="EMBL" id="JBIBEG010000001">
    <property type="protein sequence ID" value="MFF5895521.1"/>
    <property type="molecule type" value="Genomic_DNA"/>
</dbReference>
<name>A0ABW6X0H9_9ACTN</name>
<reference evidence="3 4" key="1">
    <citation type="submission" date="2024-10" db="EMBL/GenBank/DDBJ databases">
        <title>The Natural Products Discovery Center: Release of the First 8490 Sequenced Strains for Exploring Actinobacteria Biosynthetic Diversity.</title>
        <authorList>
            <person name="Kalkreuter E."/>
            <person name="Kautsar S.A."/>
            <person name="Yang D."/>
            <person name="Bader C.D."/>
            <person name="Teijaro C.N."/>
            <person name="Fluegel L."/>
            <person name="Davis C.M."/>
            <person name="Simpson J.R."/>
            <person name="Lauterbach L."/>
            <person name="Steele A.D."/>
            <person name="Gui C."/>
            <person name="Meng S."/>
            <person name="Li G."/>
            <person name="Viehrig K."/>
            <person name="Ye F."/>
            <person name="Su P."/>
            <person name="Kiefer A.F."/>
            <person name="Nichols A."/>
            <person name="Cepeda A.J."/>
            <person name="Yan W."/>
            <person name="Fan B."/>
            <person name="Jiang Y."/>
            <person name="Adhikari A."/>
            <person name="Zheng C.-J."/>
            <person name="Schuster L."/>
            <person name="Cowan T.M."/>
            <person name="Smanski M.J."/>
            <person name="Chevrette M.G."/>
            <person name="De Carvalho L.P.S."/>
            <person name="Shen B."/>
        </authorList>
    </citation>
    <scope>NUCLEOTIDE SEQUENCE [LARGE SCALE GENOMIC DNA]</scope>
    <source>
        <strain evidence="3 4">NPDC012540</strain>
    </source>
</reference>
<feature type="domain" description="HTH cro/C1-type" evidence="2">
    <location>
        <begin position="56"/>
        <end position="80"/>
    </location>
</feature>
<evidence type="ECO:0000256" key="1">
    <source>
        <dbReference type="SAM" id="MobiDB-lite"/>
    </source>
</evidence>
<sequence>MNKGIGGGCVTNDPLAELGQRLTDLRVMSGWNVNQLVARCGSLGRTVISNALNARKGRKIPSADTVVRICQALGADSTPLLELLRQAKEDRRTPPPGREQRTGAGSSPENPALR</sequence>
<proteinExistence type="predicted"/>
<keyword evidence="4" id="KW-1185">Reference proteome</keyword>
<feature type="region of interest" description="Disordered" evidence="1">
    <location>
        <begin position="86"/>
        <end position="114"/>
    </location>
</feature>
<feature type="compositionally biased region" description="Polar residues" evidence="1">
    <location>
        <begin position="103"/>
        <end position="114"/>
    </location>
</feature>